<dbReference type="EMBL" id="MLJW01000065">
    <property type="protein sequence ID" value="OIR03579.1"/>
    <property type="molecule type" value="Genomic_DNA"/>
</dbReference>
<comment type="caution">
    <text evidence="1">The sequence shown here is derived from an EMBL/GenBank/DDBJ whole genome shotgun (WGS) entry which is preliminary data.</text>
</comment>
<dbReference type="AlphaFoldDB" id="A0A1J5S6M6"/>
<gene>
    <name evidence="1" type="ORF">GALL_144380</name>
</gene>
<name>A0A1J5S6M6_9ZZZZ</name>
<evidence type="ECO:0000313" key="1">
    <source>
        <dbReference type="EMBL" id="OIR03579.1"/>
    </source>
</evidence>
<sequence>MQQQTLKPGATKSWLANSVIQKNLRLTIPNGDTRDYEATSELTDDDVCEVVSICDSVFRSLDK</sequence>
<protein>
    <submittedName>
        <fullName evidence="1">Uncharacterized protein</fullName>
    </submittedName>
</protein>
<accession>A0A1J5S6M6</accession>
<proteinExistence type="predicted"/>
<reference evidence="1" key="1">
    <citation type="submission" date="2016-10" db="EMBL/GenBank/DDBJ databases">
        <title>Sequence of Gallionella enrichment culture.</title>
        <authorList>
            <person name="Poehlein A."/>
            <person name="Muehling M."/>
            <person name="Daniel R."/>
        </authorList>
    </citation>
    <scope>NUCLEOTIDE SEQUENCE</scope>
</reference>
<organism evidence="1">
    <name type="scientific">mine drainage metagenome</name>
    <dbReference type="NCBI Taxonomy" id="410659"/>
    <lineage>
        <taxon>unclassified sequences</taxon>
        <taxon>metagenomes</taxon>
        <taxon>ecological metagenomes</taxon>
    </lineage>
</organism>